<keyword evidence="1" id="KW-1133">Transmembrane helix</keyword>
<proteinExistence type="predicted"/>
<dbReference type="AlphaFoldDB" id="A0AAU1I2S0"/>
<sequence length="140" mass="14691">MRQGPLRTAPSLLPTLVTAGISLAGWAAWLGWDQHRDIHPDGTTTGPYEAWQVIGLVLTLLVPLYWAASRHRGTVAVLGPTMGLAVAAFYDWSDDASGLYMVGVVMVTAGSLAATAAVSAVIGAMPWNGRRAAGRQHPAS</sequence>
<organism evidence="2">
    <name type="scientific">Streptomyces sp. NBC_00180</name>
    <dbReference type="NCBI Taxonomy" id="2903632"/>
    <lineage>
        <taxon>Bacteria</taxon>
        <taxon>Bacillati</taxon>
        <taxon>Actinomycetota</taxon>
        <taxon>Actinomycetes</taxon>
        <taxon>Kitasatosporales</taxon>
        <taxon>Streptomycetaceae</taxon>
        <taxon>Streptomyces</taxon>
    </lineage>
</organism>
<name>A0AAU1I2S0_9ACTN</name>
<feature type="transmembrane region" description="Helical" evidence="1">
    <location>
        <begin position="50"/>
        <end position="68"/>
    </location>
</feature>
<feature type="transmembrane region" description="Helical" evidence="1">
    <location>
        <begin position="12"/>
        <end position="30"/>
    </location>
</feature>
<evidence type="ECO:0000313" key="2">
    <source>
        <dbReference type="EMBL" id="WTP88365.1"/>
    </source>
</evidence>
<feature type="transmembrane region" description="Helical" evidence="1">
    <location>
        <begin position="99"/>
        <end position="125"/>
    </location>
</feature>
<keyword evidence="1" id="KW-0472">Membrane</keyword>
<dbReference type="EMBL" id="CP108140">
    <property type="protein sequence ID" value="WTP88365.1"/>
    <property type="molecule type" value="Genomic_DNA"/>
</dbReference>
<feature type="transmembrane region" description="Helical" evidence="1">
    <location>
        <begin position="75"/>
        <end position="93"/>
    </location>
</feature>
<keyword evidence="1" id="KW-0812">Transmembrane</keyword>
<accession>A0AAU1I2S0</accession>
<reference evidence="2" key="1">
    <citation type="submission" date="2022-10" db="EMBL/GenBank/DDBJ databases">
        <title>The complete genomes of actinobacterial strains from the NBC collection.</title>
        <authorList>
            <person name="Joergensen T.S."/>
            <person name="Alvarez Arevalo M."/>
            <person name="Sterndorff E.B."/>
            <person name="Faurdal D."/>
            <person name="Vuksanovic O."/>
            <person name="Mourched A.-S."/>
            <person name="Charusanti P."/>
            <person name="Shaw S."/>
            <person name="Blin K."/>
            <person name="Weber T."/>
        </authorList>
    </citation>
    <scope>NUCLEOTIDE SEQUENCE</scope>
    <source>
        <strain evidence="2">NBC 00180</strain>
    </source>
</reference>
<evidence type="ECO:0000256" key="1">
    <source>
        <dbReference type="SAM" id="Phobius"/>
    </source>
</evidence>
<protein>
    <submittedName>
        <fullName evidence="2">Uncharacterized protein</fullName>
    </submittedName>
</protein>
<gene>
    <name evidence="2" type="ORF">OG477_24715</name>
</gene>